<accession>A0A1Y3U0L3</accession>
<name>A0A1Y3U0L3_9ACTN</name>
<reference evidence="3" key="1">
    <citation type="submission" date="2017-04" db="EMBL/GenBank/DDBJ databases">
        <title>Function of individual gut microbiota members based on whole genome sequencing of pure cultures obtained from chicken caecum.</title>
        <authorList>
            <person name="Medvecky M."/>
            <person name="Cejkova D."/>
            <person name="Polansky O."/>
            <person name="Karasova D."/>
            <person name="Kubasova T."/>
            <person name="Cizek A."/>
            <person name="Rychlik I."/>
        </authorList>
    </citation>
    <scope>NUCLEOTIDE SEQUENCE [LARGE SCALE GENOMIC DNA]</scope>
    <source>
        <strain evidence="3">An70</strain>
    </source>
</reference>
<keyword evidence="1" id="KW-0732">Signal</keyword>
<evidence type="ECO:0000313" key="3">
    <source>
        <dbReference type="Proteomes" id="UP000196560"/>
    </source>
</evidence>
<feature type="chain" id="PRO_5010997028" evidence="1">
    <location>
        <begin position="29"/>
        <end position="135"/>
    </location>
</feature>
<feature type="signal peptide" evidence="1">
    <location>
        <begin position="1"/>
        <end position="28"/>
    </location>
</feature>
<dbReference type="RefSeq" id="WP_019129156.1">
    <property type="nucleotide sequence ID" value="NZ_CALUIC010000005.1"/>
</dbReference>
<dbReference type="AlphaFoldDB" id="A0A1Y3U0L3"/>
<dbReference type="Proteomes" id="UP000196560">
    <property type="component" value="Unassembled WGS sequence"/>
</dbReference>
<proteinExistence type="predicted"/>
<protein>
    <submittedName>
        <fullName evidence="2">Uncharacterized protein</fullName>
    </submittedName>
</protein>
<gene>
    <name evidence="2" type="ORF">B5G21_07540</name>
</gene>
<dbReference type="GeneID" id="98654052"/>
<organism evidence="2 3">
    <name type="scientific">Enorma massiliensis</name>
    <dbReference type="NCBI Taxonomy" id="1472761"/>
    <lineage>
        <taxon>Bacteria</taxon>
        <taxon>Bacillati</taxon>
        <taxon>Actinomycetota</taxon>
        <taxon>Coriobacteriia</taxon>
        <taxon>Coriobacteriales</taxon>
        <taxon>Coriobacteriaceae</taxon>
        <taxon>Enorma</taxon>
    </lineage>
</organism>
<evidence type="ECO:0000256" key="1">
    <source>
        <dbReference type="SAM" id="SignalP"/>
    </source>
</evidence>
<evidence type="ECO:0000313" key="2">
    <source>
        <dbReference type="EMBL" id="OUN42306.1"/>
    </source>
</evidence>
<keyword evidence="3" id="KW-1185">Reference proteome</keyword>
<sequence length="135" mass="14761">MNKLSKGLTAIICIELIIGSLCVTNAYAIQADDAIQSEDSQVYVGDSYDESYEITPFERGRCTDSYSKAWCNSHGFKNNRPVPHKVQLNAKERKCLNELYVNGTASVIAGYISTGAGGALFATAQAAYRLFNCLF</sequence>
<comment type="caution">
    <text evidence="2">The sequence shown here is derived from an EMBL/GenBank/DDBJ whole genome shotgun (WGS) entry which is preliminary data.</text>
</comment>
<dbReference type="EMBL" id="NFHO01000008">
    <property type="protein sequence ID" value="OUN42306.1"/>
    <property type="molecule type" value="Genomic_DNA"/>
</dbReference>